<keyword evidence="2" id="KW-0680">Restriction system</keyword>
<dbReference type="Proteomes" id="UP000310032">
    <property type="component" value="Unassembled WGS sequence"/>
</dbReference>
<evidence type="ECO:0000259" key="4">
    <source>
        <dbReference type="Pfam" id="PF01420"/>
    </source>
</evidence>
<accession>A0A4V3RRK2</accession>
<dbReference type="InterPro" id="IPR052021">
    <property type="entry name" value="Type-I_RS_S_subunit"/>
</dbReference>
<organism evidence="5 6">
    <name type="scientific">Parabacteroides distasonis</name>
    <dbReference type="NCBI Taxonomy" id="823"/>
    <lineage>
        <taxon>Bacteria</taxon>
        <taxon>Pseudomonadati</taxon>
        <taxon>Bacteroidota</taxon>
        <taxon>Bacteroidia</taxon>
        <taxon>Bacteroidales</taxon>
        <taxon>Tannerellaceae</taxon>
        <taxon>Parabacteroides</taxon>
    </lineage>
</organism>
<evidence type="ECO:0000256" key="3">
    <source>
        <dbReference type="ARBA" id="ARBA00023125"/>
    </source>
</evidence>
<comment type="similarity">
    <text evidence="1">Belongs to the type-I restriction system S methylase family.</text>
</comment>
<dbReference type="Gene3D" id="3.90.220.20">
    <property type="entry name" value="DNA methylase specificity domains"/>
    <property type="match status" value="2"/>
</dbReference>
<comment type="caution">
    <text evidence="5">The sequence shown here is derived from an EMBL/GenBank/DDBJ whole genome shotgun (WGS) entry which is preliminary data.</text>
</comment>
<evidence type="ECO:0000256" key="1">
    <source>
        <dbReference type="ARBA" id="ARBA00010923"/>
    </source>
</evidence>
<dbReference type="PANTHER" id="PTHR30408:SF12">
    <property type="entry name" value="TYPE I RESTRICTION ENZYME MJAVIII SPECIFICITY SUBUNIT"/>
    <property type="match status" value="1"/>
</dbReference>
<sequence>MTINDINISDIIQARRMDPIFFRYGTSLFGEKYKLESIGSCIIDIQSGVGAGKGDQASETNGIVQIRPTNIDKDGLLVFDKNVYVPIEANMPSLKENDVLFNNTNSQELVGKTAIFRGNEPYRFSNHITRIRVNQNKILPEYLWIILNLYQRKSIFYSICTNWNNQSGIGNELLKSTKIPLPILEKQKEIVGLYTKAQEAKLTKEKEAKSLLDSIDSFVLKNMGVALPSKDIYVKVNVVSLSQLIGNRYDPYYHNEYFEEAFKHLKDTSNYKLVRLSDITVLITSGITPKSGGDDYTDSEHGVAFIRSGNIDIMGEVDFDNLLYIKRNVHNTRMKSSKVQNGDIMIAIVGATIGQVGIYHSSREANINQAIALVRLKDGYNPEYIKEVIKSSIGQLNLDRLKRPVARANINLEEISSMLIPVPEIEIQNEIVKSVVSIRQQAKRLQKEGVELLEIAKQEIEKIILG</sequence>
<dbReference type="InterPro" id="IPR000055">
    <property type="entry name" value="Restrct_endonuc_typeI_TRD"/>
</dbReference>
<keyword evidence="3" id="KW-0238">DNA-binding</keyword>
<feature type="domain" description="Type I restriction modification DNA specificity" evidence="4">
    <location>
        <begin position="334"/>
        <end position="434"/>
    </location>
</feature>
<evidence type="ECO:0000313" key="5">
    <source>
        <dbReference type="EMBL" id="TGY63670.1"/>
    </source>
</evidence>
<dbReference type="GO" id="GO:0009307">
    <property type="term" value="P:DNA restriction-modification system"/>
    <property type="evidence" value="ECO:0007669"/>
    <property type="project" value="UniProtKB-KW"/>
</dbReference>
<gene>
    <name evidence="5" type="ORF">E5342_01450</name>
</gene>
<dbReference type="Pfam" id="PF01420">
    <property type="entry name" value="Methylase_S"/>
    <property type="match status" value="2"/>
</dbReference>
<dbReference type="RefSeq" id="WP_135958656.1">
    <property type="nucleotide sequence ID" value="NZ_SRYM01000002.1"/>
</dbReference>
<dbReference type="PANTHER" id="PTHR30408">
    <property type="entry name" value="TYPE-1 RESTRICTION ENZYME ECOKI SPECIFICITY PROTEIN"/>
    <property type="match status" value="1"/>
</dbReference>
<proteinExistence type="inferred from homology"/>
<reference evidence="5 6" key="1">
    <citation type="submission" date="2019-04" db="EMBL/GenBank/DDBJ databases">
        <title>Microbes associate with the intestines of laboratory mice.</title>
        <authorList>
            <person name="Navarre W."/>
            <person name="Wong E."/>
            <person name="Huang K."/>
            <person name="Tropini C."/>
            <person name="Ng K."/>
            <person name="Yu B."/>
        </authorList>
    </citation>
    <scope>NUCLEOTIDE SEQUENCE [LARGE SCALE GENOMIC DNA]</scope>
    <source>
        <strain evidence="5 6">NM39_I3</strain>
    </source>
</reference>
<dbReference type="SUPFAM" id="SSF116734">
    <property type="entry name" value="DNA methylase specificity domain"/>
    <property type="match status" value="2"/>
</dbReference>
<feature type="domain" description="Type I restriction modification DNA specificity" evidence="4">
    <location>
        <begin position="92"/>
        <end position="192"/>
    </location>
</feature>
<dbReference type="InterPro" id="IPR044946">
    <property type="entry name" value="Restrct_endonuc_typeI_TRD_sf"/>
</dbReference>
<evidence type="ECO:0000313" key="6">
    <source>
        <dbReference type="Proteomes" id="UP000310032"/>
    </source>
</evidence>
<dbReference type="GO" id="GO:0003677">
    <property type="term" value="F:DNA binding"/>
    <property type="evidence" value="ECO:0007669"/>
    <property type="project" value="UniProtKB-KW"/>
</dbReference>
<dbReference type="EMBL" id="SRYM01000002">
    <property type="protein sequence ID" value="TGY63670.1"/>
    <property type="molecule type" value="Genomic_DNA"/>
</dbReference>
<protein>
    <recommendedName>
        <fullName evidence="4">Type I restriction modification DNA specificity domain-containing protein</fullName>
    </recommendedName>
</protein>
<evidence type="ECO:0000256" key="2">
    <source>
        <dbReference type="ARBA" id="ARBA00022747"/>
    </source>
</evidence>
<dbReference type="AlphaFoldDB" id="A0A4V3RRK2"/>
<name>A0A4V3RRK2_PARDI</name>